<keyword evidence="5" id="KW-1185">Reference proteome</keyword>
<proteinExistence type="predicted"/>
<feature type="chain" id="PRO_5038316249" evidence="2">
    <location>
        <begin position="17"/>
        <end position="274"/>
    </location>
</feature>
<organism evidence="3">
    <name type="scientific">Sarcoptes scabiei</name>
    <name type="common">Itch mite</name>
    <name type="synonym">Acarus scabiei</name>
    <dbReference type="NCBI Taxonomy" id="52283"/>
    <lineage>
        <taxon>Eukaryota</taxon>
        <taxon>Metazoa</taxon>
        <taxon>Ecdysozoa</taxon>
        <taxon>Arthropoda</taxon>
        <taxon>Chelicerata</taxon>
        <taxon>Arachnida</taxon>
        <taxon>Acari</taxon>
        <taxon>Acariformes</taxon>
        <taxon>Sarcoptiformes</taxon>
        <taxon>Astigmata</taxon>
        <taxon>Psoroptidia</taxon>
        <taxon>Sarcoptoidea</taxon>
        <taxon>Sarcoptidae</taxon>
        <taxon>Sarcoptinae</taxon>
        <taxon>Sarcoptes</taxon>
    </lineage>
</organism>
<evidence type="ECO:0000256" key="1">
    <source>
        <dbReference type="SAM" id="Phobius"/>
    </source>
</evidence>
<feature type="signal peptide" evidence="2">
    <location>
        <begin position="1"/>
        <end position="16"/>
    </location>
</feature>
<evidence type="ECO:0000313" key="3">
    <source>
        <dbReference type="EMBL" id="KAF7493753.1"/>
    </source>
</evidence>
<reference evidence="5" key="1">
    <citation type="journal article" date="2020" name="PLoS Negl. Trop. Dis.">
        <title>High-quality nuclear genome for Sarcoptes scabiei-A critical resource for a neglected parasite.</title>
        <authorList>
            <person name="Korhonen P.K."/>
            <person name="Gasser R.B."/>
            <person name="Ma G."/>
            <person name="Wang T."/>
            <person name="Stroehlein A.J."/>
            <person name="Young N.D."/>
            <person name="Ang C.S."/>
            <person name="Fernando D.D."/>
            <person name="Lu H.C."/>
            <person name="Taylor S."/>
            <person name="Reynolds S.L."/>
            <person name="Mofiz E."/>
            <person name="Najaraj S.H."/>
            <person name="Gowda H."/>
            <person name="Madugundu A."/>
            <person name="Renuse S."/>
            <person name="Holt D."/>
            <person name="Pandey A."/>
            <person name="Papenfuss A.T."/>
            <person name="Fischer K."/>
        </authorList>
    </citation>
    <scope>NUCLEOTIDE SEQUENCE [LARGE SCALE GENOMIC DNA]</scope>
</reference>
<keyword evidence="2" id="KW-0732">Signal</keyword>
<keyword evidence="1" id="KW-1133">Transmembrane helix</keyword>
<sequence>MLMAVILMMILIEIQAFKQPNESRIDMTMILMPYQEANLSQITFKELDHLTECSASSEISFEKMILDLNRCNERVIDKFHLTLEKWLTFSYEFCCFVQQSFECETKILESCDREHSRSYLNQSLIYLKVCNRFFKYDCESDRNRRIDSIHLILYSVAGLMFSIGGFLAYIFAPSSRIMFSTIHLFDYQKYLHVSNWRSRWMPSFLKNLKAQSFISNPNDIGTFDTLKIITKEISTKLPIKTRMRSKSLPGFETLPNLWDVGLPSFSTTDLTFNI</sequence>
<keyword evidence="1" id="KW-0472">Membrane</keyword>
<evidence type="ECO:0000256" key="2">
    <source>
        <dbReference type="SAM" id="SignalP"/>
    </source>
</evidence>
<gene>
    <name evidence="3" type="ORF">SSS_1897</name>
</gene>
<reference evidence="3" key="2">
    <citation type="submission" date="2020-01" db="EMBL/GenBank/DDBJ databases">
        <authorList>
            <person name="Korhonen P.K.K."/>
            <person name="Guangxu M.G."/>
            <person name="Wang T.W."/>
            <person name="Stroehlein A.J.S."/>
            <person name="Young N.D."/>
            <person name="Ang C.-S.A."/>
            <person name="Fernando D.W.F."/>
            <person name="Lu H.L."/>
            <person name="Taylor S.T."/>
            <person name="Ehtesham M.E.M."/>
            <person name="Najaraj S.H.N."/>
            <person name="Harsha G.H.G."/>
            <person name="Madugundu A.M."/>
            <person name="Renuse S.R."/>
            <person name="Holt D.H."/>
            <person name="Pandey A.P."/>
            <person name="Papenfuss A.P."/>
            <person name="Gasser R.B.G."/>
            <person name="Fischer K.F."/>
        </authorList>
    </citation>
    <scope>NUCLEOTIDE SEQUENCE</scope>
    <source>
        <strain evidence="3">SSS_KF_BRIS2020</strain>
    </source>
</reference>
<dbReference type="AlphaFoldDB" id="A0A834VHH0"/>
<feature type="transmembrane region" description="Helical" evidence="1">
    <location>
        <begin position="151"/>
        <end position="172"/>
    </location>
</feature>
<dbReference type="EMBL" id="WVUK01000055">
    <property type="protein sequence ID" value="KAF7493753.1"/>
    <property type="molecule type" value="Genomic_DNA"/>
</dbReference>
<keyword evidence="1" id="KW-0812">Transmembrane</keyword>
<accession>A0A834VHH0</accession>
<protein>
    <submittedName>
        <fullName evidence="3 4">Uncharacterized protein</fullName>
    </submittedName>
</protein>
<reference evidence="4" key="3">
    <citation type="submission" date="2022-06" db="UniProtKB">
        <authorList>
            <consortium name="EnsemblMetazoa"/>
        </authorList>
    </citation>
    <scope>IDENTIFICATION</scope>
</reference>
<evidence type="ECO:0000313" key="5">
    <source>
        <dbReference type="Proteomes" id="UP000070412"/>
    </source>
</evidence>
<name>A0A834VHH0_SARSC</name>
<dbReference type="EnsemblMetazoa" id="SSS_1897s_mrna">
    <property type="protein sequence ID" value="KAF7493753.1"/>
    <property type="gene ID" value="SSS_1897"/>
</dbReference>
<dbReference type="Proteomes" id="UP000070412">
    <property type="component" value="Unassembled WGS sequence"/>
</dbReference>
<evidence type="ECO:0000313" key="4">
    <source>
        <dbReference type="EnsemblMetazoa" id="KAF7493753.1"/>
    </source>
</evidence>